<proteinExistence type="inferred from homology"/>
<dbReference type="AlphaFoldDB" id="A0A934NMV0"/>
<dbReference type="Pfam" id="PF07681">
    <property type="entry name" value="DoxX"/>
    <property type="match status" value="1"/>
</dbReference>
<keyword evidence="6 8" id="KW-0472">Membrane</keyword>
<comment type="caution">
    <text evidence="9">The sequence shown here is derived from an EMBL/GenBank/DDBJ whole genome shotgun (WGS) entry which is preliminary data.</text>
</comment>
<feature type="transmembrane region" description="Helical" evidence="8">
    <location>
        <begin position="260"/>
        <end position="281"/>
    </location>
</feature>
<evidence type="ECO:0000256" key="2">
    <source>
        <dbReference type="ARBA" id="ARBA00006679"/>
    </source>
</evidence>
<dbReference type="PANTHER" id="PTHR33452:SF1">
    <property type="entry name" value="INNER MEMBRANE PROTEIN YPHA-RELATED"/>
    <property type="match status" value="1"/>
</dbReference>
<protein>
    <submittedName>
        <fullName evidence="9">DoxX family protein</fullName>
    </submittedName>
</protein>
<dbReference type="Proteomes" id="UP000655868">
    <property type="component" value="Unassembled WGS sequence"/>
</dbReference>
<dbReference type="GO" id="GO:0005886">
    <property type="term" value="C:plasma membrane"/>
    <property type="evidence" value="ECO:0007669"/>
    <property type="project" value="UniProtKB-SubCell"/>
</dbReference>
<feature type="compositionally biased region" description="Basic and acidic residues" evidence="7">
    <location>
        <begin position="1"/>
        <end position="11"/>
    </location>
</feature>
<evidence type="ECO:0000256" key="7">
    <source>
        <dbReference type="SAM" id="MobiDB-lite"/>
    </source>
</evidence>
<feature type="transmembrane region" description="Helical" evidence="8">
    <location>
        <begin position="186"/>
        <end position="209"/>
    </location>
</feature>
<comment type="similarity">
    <text evidence="2">Belongs to the DoxX family.</text>
</comment>
<feature type="transmembrane region" description="Helical" evidence="8">
    <location>
        <begin position="230"/>
        <end position="248"/>
    </location>
</feature>
<evidence type="ECO:0000256" key="4">
    <source>
        <dbReference type="ARBA" id="ARBA00022692"/>
    </source>
</evidence>
<feature type="region of interest" description="Disordered" evidence="7">
    <location>
        <begin position="1"/>
        <end position="76"/>
    </location>
</feature>
<reference evidence="9" key="1">
    <citation type="submission" date="2020-12" db="EMBL/GenBank/DDBJ databases">
        <title>Antrihabitans popcorni sp. nov. and Antrihabitans auranticaus sp. nov., isolated from a larva cave.</title>
        <authorList>
            <person name="Lee S.D."/>
            <person name="Kim I.S."/>
        </authorList>
    </citation>
    <scope>NUCLEOTIDE SEQUENCE</scope>
    <source>
        <strain evidence="9">YC3-6</strain>
    </source>
</reference>
<evidence type="ECO:0000256" key="8">
    <source>
        <dbReference type="SAM" id="Phobius"/>
    </source>
</evidence>
<accession>A0A934NMV0</accession>
<keyword evidence="4 8" id="KW-0812">Transmembrane</keyword>
<dbReference type="EMBL" id="JAEMNV010000002">
    <property type="protein sequence ID" value="MBJ8338156.1"/>
    <property type="molecule type" value="Genomic_DNA"/>
</dbReference>
<feature type="region of interest" description="Disordered" evidence="7">
    <location>
        <begin position="90"/>
        <end position="112"/>
    </location>
</feature>
<dbReference type="InterPro" id="IPR032808">
    <property type="entry name" value="DoxX"/>
</dbReference>
<keyword evidence="5 8" id="KW-1133">Transmembrane helix</keyword>
<dbReference type="InterPro" id="IPR051907">
    <property type="entry name" value="DoxX-like_oxidoreductase"/>
</dbReference>
<keyword evidence="3" id="KW-1003">Cell membrane</keyword>
<evidence type="ECO:0000256" key="1">
    <source>
        <dbReference type="ARBA" id="ARBA00004651"/>
    </source>
</evidence>
<evidence type="ECO:0000313" key="9">
    <source>
        <dbReference type="EMBL" id="MBJ8338156.1"/>
    </source>
</evidence>
<evidence type="ECO:0000256" key="5">
    <source>
        <dbReference type="ARBA" id="ARBA00022989"/>
    </source>
</evidence>
<organism evidence="9 10">
    <name type="scientific">Antrihabitans stalagmiti</name>
    <dbReference type="NCBI Taxonomy" id="2799499"/>
    <lineage>
        <taxon>Bacteria</taxon>
        <taxon>Bacillati</taxon>
        <taxon>Actinomycetota</taxon>
        <taxon>Actinomycetes</taxon>
        <taxon>Mycobacteriales</taxon>
        <taxon>Nocardiaceae</taxon>
        <taxon>Antrihabitans</taxon>
    </lineage>
</organism>
<gene>
    <name evidence="9" type="ORF">JGU71_04600</name>
</gene>
<comment type="subcellular location">
    <subcellularLocation>
        <location evidence="1">Cell membrane</location>
        <topology evidence="1">Multi-pass membrane protein</topology>
    </subcellularLocation>
</comment>
<feature type="transmembrane region" description="Helical" evidence="8">
    <location>
        <begin position="124"/>
        <end position="142"/>
    </location>
</feature>
<keyword evidence="10" id="KW-1185">Reference proteome</keyword>
<name>A0A934NMV0_9NOCA</name>
<evidence type="ECO:0000313" key="10">
    <source>
        <dbReference type="Proteomes" id="UP000655868"/>
    </source>
</evidence>
<dbReference type="RefSeq" id="WP_199702889.1">
    <property type="nucleotide sequence ID" value="NZ_JAEMNV010000002.1"/>
</dbReference>
<dbReference type="PANTHER" id="PTHR33452">
    <property type="entry name" value="OXIDOREDUCTASE CATD-RELATED"/>
    <property type="match status" value="1"/>
</dbReference>
<sequence length="288" mass="30654">MTETPRDKSDLPADVPPTGRAAGSPYDAPTEKLPVAGRNFPQTDDDLDIDPTQQLPTYRPDFDDEPSRKQYAFEDSSPSIPMQKQYAFEPDTSAAPAAAVATKTRRRNRQVDEDELRGRGTLDLGLLLLRVGVGALFVFHGLQKLTGWWGGPGLDGMRDALDAMGWEQPRLCAILLTVGELAGGSLLILGLATPLAAGAVLAVIINAWLARQGAEHGLQFTAPNGPEYETLLMIGAAAIILTGPGKYAVDGGRGWATRPYVGSLLALFAAVAAAACTWIFLRGGNPFV</sequence>
<evidence type="ECO:0000256" key="3">
    <source>
        <dbReference type="ARBA" id="ARBA00022475"/>
    </source>
</evidence>
<evidence type="ECO:0000256" key="6">
    <source>
        <dbReference type="ARBA" id="ARBA00023136"/>
    </source>
</evidence>